<gene>
    <name evidence="2" type="ORF">HAX54_023866</name>
</gene>
<feature type="transmembrane region" description="Helical" evidence="1">
    <location>
        <begin position="47"/>
        <end position="69"/>
    </location>
</feature>
<keyword evidence="1" id="KW-0472">Membrane</keyword>
<feature type="transmembrane region" description="Helical" evidence="1">
    <location>
        <begin position="6"/>
        <end position="26"/>
    </location>
</feature>
<keyword evidence="3" id="KW-1185">Reference proteome</keyword>
<dbReference type="EMBL" id="JACEIK010000029">
    <property type="protein sequence ID" value="MCD7447121.1"/>
    <property type="molecule type" value="Genomic_DNA"/>
</dbReference>
<dbReference type="PANTHER" id="PTHR12741">
    <property type="entry name" value="LYST-INTERACTING PROTEIN LIP5 DOPAMINE RESPONSIVE PROTEIN DRG-1"/>
    <property type="match status" value="1"/>
</dbReference>
<accession>A0ABS8RK24</accession>
<evidence type="ECO:0000256" key="1">
    <source>
        <dbReference type="SAM" id="Phobius"/>
    </source>
</evidence>
<evidence type="ECO:0000313" key="2">
    <source>
        <dbReference type="EMBL" id="MCD7447121.1"/>
    </source>
</evidence>
<dbReference type="PANTHER" id="PTHR12741:SF84">
    <property type="entry name" value="1,3-BETA-GLUCAN SYNTHASE COMPONENT FKS1-LIKE DOMAIN-CONTAINING PROTEIN"/>
    <property type="match status" value="1"/>
</dbReference>
<keyword evidence="1" id="KW-1133">Transmembrane helix</keyword>
<proteinExistence type="predicted"/>
<evidence type="ECO:0000313" key="3">
    <source>
        <dbReference type="Proteomes" id="UP000823775"/>
    </source>
</evidence>
<keyword evidence="1" id="KW-0812">Transmembrane</keyword>
<reference evidence="2 3" key="1">
    <citation type="journal article" date="2021" name="BMC Genomics">
        <title>Datura genome reveals duplications of psychoactive alkaloid biosynthetic genes and high mutation rate following tissue culture.</title>
        <authorList>
            <person name="Rajewski A."/>
            <person name="Carter-House D."/>
            <person name="Stajich J."/>
            <person name="Litt A."/>
        </authorList>
    </citation>
    <scope>NUCLEOTIDE SEQUENCE [LARGE SCALE GENOMIC DNA]</scope>
    <source>
        <strain evidence="2">AR-01</strain>
    </source>
</reference>
<name>A0ABS8RK24_DATST</name>
<comment type="caution">
    <text evidence="2">The sequence shown here is derived from an EMBL/GenBank/DDBJ whole genome shotgun (WGS) entry which is preliminary data.</text>
</comment>
<sequence>MFPLCEGSFLFIVLTIDVTVGLWSVSSWDAPGTLLRWSGMYERTTDFIKYMVFWLVVLGAKFAFAYFLLIRPLVKPTIQIVDMDISQYSWHDFVSKNNHNAMTLCSLWAIHSLLYTCSILIYFTLLYRLYGAFFWSTRRLGEIRSLDAMHKLFERFPEAFANSLHVPLRNRVERIYEDIRGSITKRSINVDADMNAFATGDSATALMGILKKEHTPELETGAVKAILRSV</sequence>
<protein>
    <recommendedName>
        <fullName evidence="4">Autophagy-related protein 9</fullName>
    </recommendedName>
</protein>
<dbReference type="Proteomes" id="UP000823775">
    <property type="component" value="Unassembled WGS sequence"/>
</dbReference>
<evidence type="ECO:0008006" key="4">
    <source>
        <dbReference type="Google" id="ProtNLM"/>
    </source>
</evidence>
<organism evidence="2 3">
    <name type="scientific">Datura stramonium</name>
    <name type="common">Jimsonweed</name>
    <name type="synonym">Common thornapple</name>
    <dbReference type="NCBI Taxonomy" id="4076"/>
    <lineage>
        <taxon>Eukaryota</taxon>
        <taxon>Viridiplantae</taxon>
        <taxon>Streptophyta</taxon>
        <taxon>Embryophyta</taxon>
        <taxon>Tracheophyta</taxon>
        <taxon>Spermatophyta</taxon>
        <taxon>Magnoliopsida</taxon>
        <taxon>eudicotyledons</taxon>
        <taxon>Gunneridae</taxon>
        <taxon>Pentapetalae</taxon>
        <taxon>asterids</taxon>
        <taxon>lamiids</taxon>
        <taxon>Solanales</taxon>
        <taxon>Solanaceae</taxon>
        <taxon>Solanoideae</taxon>
        <taxon>Datureae</taxon>
        <taxon>Datura</taxon>
    </lineage>
</organism>
<feature type="transmembrane region" description="Helical" evidence="1">
    <location>
        <begin position="108"/>
        <end position="130"/>
    </location>
</feature>